<dbReference type="SUPFAM" id="SSF160544">
    <property type="entry name" value="EscU C-terminal domain-like"/>
    <property type="match status" value="1"/>
</dbReference>
<evidence type="ECO:0000256" key="1">
    <source>
        <dbReference type="ARBA" id="ARBA00010690"/>
    </source>
</evidence>
<dbReference type="PANTHER" id="PTHR30531">
    <property type="entry name" value="FLAGELLAR BIOSYNTHETIC PROTEIN FLHB"/>
    <property type="match status" value="1"/>
</dbReference>
<gene>
    <name evidence="4" type="ORF">ACFSCT_18640</name>
</gene>
<feature type="compositionally biased region" description="Basic and acidic residues" evidence="2">
    <location>
        <begin position="228"/>
        <end position="245"/>
    </location>
</feature>
<feature type="compositionally biased region" description="Basic and acidic residues" evidence="2">
    <location>
        <begin position="1"/>
        <end position="10"/>
    </location>
</feature>
<evidence type="ECO:0000313" key="4">
    <source>
        <dbReference type="EMBL" id="MFD1883732.1"/>
    </source>
</evidence>
<evidence type="ECO:0000256" key="2">
    <source>
        <dbReference type="SAM" id="MobiDB-lite"/>
    </source>
</evidence>
<evidence type="ECO:0000256" key="3">
    <source>
        <dbReference type="SAM" id="Phobius"/>
    </source>
</evidence>
<keyword evidence="3" id="KW-0472">Membrane</keyword>
<keyword evidence="4" id="KW-0969">Cilium</keyword>
<keyword evidence="3" id="KW-1133">Transmembrane helix</keyword>
<dbReference type="InterPro" id="IPR006135">
    <property type="entry name" value="T3SS_substrate_exporter"/>
</dbReference>
<dbReference type="RefSeq" id="WP_379145301.1">
    <property type="nucleotide sequence ID" value="NZ_JBHUEN010000053.1"/>
</dbReference>
<sequence>MSEDKDDKQYDASPQKLRKAREKGDIPRTPEVGSALAYIGSFVGLCLIGAPLCLYWLAQAVRIGFDFGPGPGPGSNDAPAAGRFDAAAGFVGVSGLLMLAVMAVPATLVLAGLVAQRSIVFSPQKLAPDFSRINPVKNAAQKFGKSGLVTFLMSLARVSLVAAGGWYLFASLLDRLAATVFTGGPQWVQGLGDMLWQVIMLGAGIAAGFAVLDLLWKHHEHRQRNRMTRKEMEDEHKDSEGDPHMKAARRQKAIDLALNSMLKDVETADVVMVNPTHYAVALKWNRGSGRAPICVAKGTDAVAARIRARAAEARVPLWPDPPATRALYATVDIGQEIPADHFAAVAAAIRFAQKMRDKARQGW</sequence>
<dbReference type="PRINTS" id="PR00950">
    <property type="entry name" value="TYPE3IMSPROT"/>
</dbReference>
<dbReference type="EMBL" id="JBHUEN010000053">
    <property type="protein sequence ID" value="MFD1883732.1"/>
    <property type="molecule type" value="Genomic_DNA"/>
</dbReference>
<comment type="caution">
    <text evidence="4">The sequence shown here is derived from an EMBL/GenBank/DDBJ whole genome shotgun (WGS) entry which is preliminary data.</text>
</comment>
<name>A0ABW4RBW4_9RHOB</name>
<feature type="region of interest" description="Disordered" evidence="2">
    <location>
        <begin position="226"/>
        <end position="245"/>
    </location>
</feature>
<feature type="region of interest" description="Disordered" evidence="2">
    <location>
        <begin position="1"/>
        <end position="26"/>
    </location>
</feature>
<feature type="transmembrane region" description="Helical" evidence="3">
    <location>
        <begin position="147"/>
        <end position="169"/>
    </location>
</feature>
<keyword evidence="4" id="KW-0282">Flagellum</keyword>
<dbReference type="Proteomes" id="UP001597213">
    <property type="component" value="Unassembled WGS sequence"/>
</dbReference>
<accession>A0ABW4RBW4</accession>
<protein>
    <submittedName>
        <fullName evidence="4">Flagellar biosynthesis protein FlhB</fullName>
    </submittedName>
</protein>
<feature type="transmembrane region" description="Helical" evidence="3">
    <location>
        <begin position="86"/>
        <end position="115"/>
    </location>
</feature>
<reference evidence="5" key="1">
    <citation type="journal article" date="2019" name="Int. J. Syst. Evol. Microbiol.">
        <title>The Global Catalogue of Microorganisms (GCM) 10K type strain sequencing project: providing services to taxonomists for standard genome sequencing and annotation.</title>
        <authorList>
            <consortium name="The Broad Institute Genomics Platform"/>
            <consortium name="The Broad Institute Genome Sequencing Center for Infectious Disease"/>
            <person name="Wu L."/>
            <person name="Ma J."/>
        </authorList>
    </citation>
    <scope>NUCLEOTIDE SEQUENCE [LARGE SCALE GENOMIC DNA]</scope>
    <source>
        <strain evidence="5">CCUG 56029</strain>
    </source>
</reference>
<dbReference type="Pfam" id="PF01312">
    <property type="entry name" value="Bac_export_2"/>
    <property type="match status" value="1"/>
</dbReference>
<comment type="similarity">
    <text evidence="1">Belongs to the type III secretion exporter family.</text>
</comment>
<keyword evidence="4" id="KW-0966">Cell projection</keyword>
<dbReference type="InterPro" id="IPR029025">
    <property type="entry name" value="T3SS_substrate_exporter_C"/>
</dbReference>
<organism evidence="4 5">
    <name type="scientific">Paracoccus pacificus</name>
    <dbReference type="NCBI Taxonomy" id="1463598"/>
    <lineage>
        <taxon>Bacteria</taxon>
        <taxon>Pseudomonadati</taxon>
        <taxon>Pseudomonadota</taxon>
        <taxon>Alphaproteobacteria</taxon>
        <taxon>Rhodobacterales</taxon>
        <taxon>Paracoccaceae</taxon>
        <taxon>Paracoccus</taxon>
    </lineage>
</organism>
<feature type="transmembrane region" description="Helical" evidence="3">
    <location>
        <begin position="35"/>
        <end position="58"/>
    </location>
</feature>
<proteinExistence type="inferred from homology"/>
<dbReference type="Gene3D" id="3.40.1690.10">
    <property type="entry name" value="secretion proteins EscU"/>
    <property type="match status" value="1"/>
</dbReference>
<keyword evidence="3" id="KW-0812">Transmembrane</keyword>
<evidence type="ECO:0000313" key="5">
    <source>
        <dbReference type="Proteomes" id="UP001597213"/>
    </source>
</evidence>
<feature type="transmembrane region" description="Helical" evidence="3">
    <location>
        <begin position="194"/>
        <end position="216"/>
    </location>
</feature>
<dbReference type="PANTHER" id="PTHR30531:SF14">
    <property type="entry name" value="SURFACE PRESENTATION OF ANTIGENS PROTEIN SPAS"/>
    <property type="match status" value="1"/>
</dbReference>
<keyword evidence="5" id="KW-1185">Reference proteome</keyword>